<protein>
    <submittedName>
        <fullName evidence="3">Peptidoglycan/LPS O-acetylase OafA/YrhL</fullName>
    </submittedName>
</protein>
<evidence type="ECO:0000313" key="4">
    <source>
        <dbReference type="Proteomes" id="UP000295210"/>
    </source>
</evidence>
<dbReference type="Pfam" id="PF01757">
    <property type="entry name" value="Acyl_transf_3"/>
    <property type="match status" value="1"/>
</dbReference>
<organism evidence="3 4">
    <name type="scientific">Acidipila rosea</name>
    <dbReference type="NCBI Taxonomy" id="768535"/>
    <lineage>
        <taxon>Bacteria</taxon>
        <taxon>Pseudomonadati</taxon>
        <taxon>Acidobacteriota</taxon>
        <taxon>Terriglobia</taxon>
        <taxon>Terriglobales</taxon>
        <taxon>Acidobacteriaceae</taxon>
        <taxon>Acidipila</taxon>
    </lineage>
</organism>
<evidence type="ECO:0000256" key="1">
    <source>
        <dbReference type="SAM" id="Phobius"/>
    </source>
</evidence>
<keyword evidence="1" id="KW-1133">Transmembrane helix</keyword>
<dbReference type="RefSeq" id="WP_131992574.1">
    <property type="nucleotide sequence ID" value="NZ_SMGK01000001.1"/>
</dbReference>
<accession>A0A4R1LE64</accession>
<feature type="transmembrane region" description="Helical" evidence="1">
    <location>
        <begin position="161"/>
        <end position="182"/>
    </location>
</feature>
<feature type="transmembrane region" description="Helical" evidence="1">
    <location>
        <begin position="97"/>
        <end position="116"/>
    </location>
</feature>
<reference evidence="3 4" key="1">
    <citation type="submission" date="2019-03" db="EMBL/GenBank/DDBJ databases">
        <title>Genomic Encyclopedia of Type Strains, Phase IV (KMG-IV): sequencing the most valuable type-strain genomes for metagenomic binning, comparative biology and taxonomic classification.</title>
        <authorList>
            <person name="Goeker M."/>
        </authorList>
    </citation>
    <scope>NUCLEOTIDE SEQUENCE [LARGE SCALE GENOMIC DNA]</scope>
    <source>
        <strain evidence="3 4">DSM 103428</strain>
    </source>
</reference>
<gene>
    <name evidence="3" type="ORF">C7378_1042</name>
</gene>
<comment type="caution">
    <text evidence="3">The sequence shown here is derived from an EMBL/GenBank/DDBJ whole genome shotgun (WGS) entry which is preliminary data.</text>
</comment>
<feature type="transmembrane region" description="Helical" evidence="1">
    <location>
        <begin position="265"/>
        <end position="284"/>
    </location>
</feature>
<feature type="transmembrane region" description="Helical" evidence="1">
    <location>
        <begin position="194"/>
        <end position="212"/>
    </location>
</feature>
<feature type="transmembrane region" description="Helical" evidence="1">
    <location>
        <begin position="60"/>
        <end position="77"/>
    </location>
</feature>
<keyword evidence="1" id="KW-0812">Transmembrane</keyword>
<dbReference type="GO" id="GO:0000271">
    <property type="term" value="P:polysaccharide biosynthetic process"/>
    <property type="evidence" value="ECO:0007669"/>
    <property type="project" value="TreeGrafter"/>
</dbReference>
<dbReference type="PANTHER" id="PTHR23028:SF53">
    <property type="entry name" value="ACYL_TRANSF_3 DOMAIN-CONTAINING PROTEIN"/>
    <property type="match status" value="1"/>
</dbReference>
<dbReference type="GO" id="GO:0016747">
    <property type="term" value="F:acyltransferase activity, transferring groups other than amino-acyl groups"/>
    <property type="evidence" value="ECO:0007669"/>
    <property type="project" value="InterPro"/>
</dbReference>
<evidence type="ECO:0000313" key="3">
    <source>
        <dbReference type="EMBL" id="TCK76037.1"/>
    </source>
</evidence>
<proteinExistence type="predicted"/>
<feature type="domain" description="Acyltransferase 3" evidence="2">
    <location>
        <begin position="21"/>
        <end position="336"/>
    </location>
</feature>
<dbReference type="PANTHER" id="PTHR23028">
    <property type="entry name" value="ACETYLTRANSFERASE"/>
    <property type="match status" value="1"/>
</dbReference>
<dbReference type="EMBL" id="SMGK01000001">
    <property type="protein sequence ID" value="TCK76037.1"/>
    <property type="molecule type" value="Genomic_DNA"/>
</dbReference>
<dbReference type="InterPro" id="IPR050879">
    <property type="entry name" value="Acyltransferase_3"/>
</dbReference>
<dbReference type="AlphaFoldDB" id="A0A4R1LE64"/>
<keyword evidence="4" id="KW-1185">Reference proteome</keyword>
<feature type="transmembrane region" description="Helical" evidence="1">
    <location>
        <begin position="218"/>
        <end position="234"/>
    </location>
</feature>
<name>A0A4R1LE64_9BACT</name>
<dbReference type="InterPro" id="IPR002656">
    <property type="entry name" value="Acyl_transf_3_dom"/>
</dbReference>
<feature type="transmembrane region" description="Helical" evidence="1">
    <location>
        <begin position="21"/>
        <end position="40"/>
    </location>
</feature>
<dbReference type="GO" id="GO:0016020">
    <property type="term" value="C:membrane"/>
    <property type="evidence" value="ECO:0007669"/>
    <property type="project" value="TreeGrafter"/>
</dbReference>
<dbReference type="OrthoDB" id="9796461at2"/>
<sequence length="367" mass="40845">MQIIKILHTVRLSTVEKGRENNLNLIRFLFATSVILSHSYAVRREFSHDPMHLLLNWGDLGGTAVFGFFFISGFLILKSALRAETAESYLAARALRIFPALAVTIMLCAFVLGPIVSTDYIGQYFSSSGTWAFLGDAILHHTQDSLPGVFRNHPVQNIVNVSIWTLPAEWTLYIVTLLACLVARRKSLAGSFSLSSWLFLIAALLLTVQMQTLPWASAWRWIACFFVGAICYLARKKVLLSLPVALGIMGADLLIIRHFSRHLGAELFPLALCYLIITFGYHPAVHVRSFHHFGDYSYGLYITGWPLQQVLVLHTSSALSLFAVAYPSALFLAILSWHFIEKPCLAFKGKAKKALDVGTYTGCTVTT</sequence>
<evidence type="ECO:0000259" key="2">
    <source>
        <dbReference type="Pfam" id="PF01757"/>
    </source>
</evidence>
<feature type="transmembrane region" description="Helical" evidence="1">
    <location>
        <begin position="319"/>
        <end position="340"/>
    </location>
</feature>
<keyword evidence="1" id="KW-0472">Membrane</keyword>
<dbReference type="Proteomes" id="UP000295210">
    <property type="component" value="Unassembled WGS sequence"/>
</dbReference>